<dbReference type="FunFam" id="2.60.120.260:FF:000014">
    <property type="entry name" value="E3 ubiquitin-protein ligase HECTD1 isoform X1"/>
    <property type="match status" value="1"/>
</dbReference>
<dbReference type="Gene3D" id="1.25.40.20">
    <property type="entry name" value="Ankyrin repeat-containing domain"/>
    <property type="match status" value="1"/>
</dbReference>
<dbReference type="STRING" id="195883.A0A482X0S2"/>
<feature type="repeat" description="ANK" evidence="8">
    <location>
        <begin position="955"/>
        <end position="987"/>
    </location>
</feature>
<organism evidence="14 15">
    <name type="scientific">Laodelphax striatellus</name>
    <name type="common">Small brown planthopper</name>
    <name type="synonym">Delphax striatella</name>
    <dbReference type="NCBI Taxonomy" id="195883"/>
    <lineage>
        <taxon>Eukaryota</taxon>
        <taxon>Metazoa</taxon>
        <taxon>Ecdysozoa</taxon>
        <taxon>Arthropoda</taxon>
        <taxon>Hexapoda</taxon>
        <taxon>Insecta</taxon>
        <taxon>Pterygota</taxon>
        <taxon>Neoptera</taxon>
        <taxon>Paraneoptera</taxon>
        <taxon>Hemiptera</taxon>
        <taxon>Auchenorrhyncha</taxon>
        <taxon>Fulgoroidea</taxon>
        <taxon>Delphacidae</taxon>
        <taxon>Criomorphinae</taxon>
        <taxon>Laodelphax</taxon>
    </lineage>
</organism>
<dbReference type="InterPro" id="IPR016024">
    <property type="entry name" value="ARM-type_fold"/>
</dbReference>
<feature type="compositionally biased region" description="Low complexity" evidence="11">
    <location>
        <begin position="2114"/>
        <end position="2123"/>
    </location>
</feature>
<dbReference type="InterPro" id="IPR000569">
    <property type="entry name" value="HECT_dom"/>
</dbReference>
<feature type="region of interest" description="Disordered" evidence="11">
    <location>
        <begin position="1901"/>
        <end position="1951"/>
    </location>
</feature>
<name>A0A482X0S2_LAOST</name>
<evidence type="ECO:0000259" key="13">
    <source>
        <dbReference type="PROSITE" id="PS51416"/>
    </source>
</evidence>
<dbReference type="InterPro" id="IPR012919">
    <property type="entry name" value="SUN_dom"/>
</dbReference>
<dbReference type="PROSITE" id="PS51416">
    <property type="entry name" value="MIB_HERC2"/>
    <property type="match status" value="1"/>
</dbReference>
<evidence type="ECO:0000256" key="9">
    <source>
        <dbReference type="PROSITE-ProRule" id="PRU00104"/>
    </source>
</evidence>
<dbReference type="GO" id="GO:0016607">
    <property type="term" value="C:nuclear speck"/>
    <property type="evidence" value="ECO:0007669"/>
    <property type="project" value="TreeGrafter"/>
</dbReference>
<dbReference type="PROSITE" id="PS50237">
    <property type="entry name" value="HECT"/>
    <property type="match status" value="1"/>
</dbReference>
<keyword evidence="5" id="KW-0677">Repeat</keyword>
<dbReference type="PROSITE" id="PS50297">
    <property type="entry name" value="ANK_REP_REGION"/>
    <property type="match status" value="2"/>
</dbReference>
<feature type="region of interest" description="Disordered" evidence="11">
    <location>
        <begin position="1158"/>
        <end position="1192"/>
    </location>
</feature>
<comment type="similarity">
    <text evidence="3 10">Belongs to the UPL family. K-HECT subfamily.</text>
</comment>
<comment type="catalytic activity">
    <reaction evidence="1 10">
        <text>S-ubiquitinyl-[E2 ubiquitin-conjugating enzyme]-L-cysteine + [acceptor protein]-L-lysine = [E2 ubiquitin-conjugating enzyme]-L-cysteine + N(6)-ubiquitinyl-[acceptor protein]-L-lysine.</text>
        <dbReference type="EC" id="2.3.2.26"/>
    </reaction>
</comment>
<dbReference type="Gene3D" id="3.30.2160.10">
    <property type="entry name" value="Hect, E3 ligase catalytic domain"/>
    <property type="match status" value="1"/>
</dbReference>
<dbReference type="Pfam" id="PF07738">
    <property type="entry name" value="Sad1_UNC"/>
    <property type="match status" value="1"/>
</dbReference>
<feature type="compositionally biased region" description="Low complexity" evidence="11">
    <location>
        <begin position="773"/>
        <end position="790"/>
    </location>
</feature>
<dbReference type="FunCoup" id="A0A482X0S2">
    <property type="interactions" value="1803"/>
</dbReference>
<evidence type="ECO:0000313" key="15">
    <source>
        <dbReference type="Proteomes" id="UP000291343"/>
    </source>
</evidence>
<dbReference type="FunFam" id="2.30.30.40:FF:000085">
    <property type="entry name" value="E3 ubiquitin-protein ligase HECTD1 isoform X1"/>
    <property type="match status" value="1"/>
</dbReference>
<comment type="caution">
    <text evidence="14">The sequence shown here is derived from an EMBL/GenBank/DDBJ whole genome shotgun (WGS) entry which is preliminary data.</text>
</comment>
<dbReference type="Gene3D" id="2.30.30.40">
    <property type="entry name" value="SH3 Domains"/>
    <property type="match status" value="1"/>
</dbReference>
<evidence type="ECO:0000256" key="7">
    <source>
        <dbReference type="ARBA" id="ARBA00023043"/>
    </source>
</evidence>
<evidence type="ECO:0000256" key="3">
    <source>
        <dbReference type="ARBA" id="ARBA00006331"/>
    </source>
</evidence>
<feature type="active site" description="Glycyl thioester intermediate" evidence="9">
    <location>
        <position position="3234"/>
    </location>
</feature>
<dbReference type="InterPro" id="IPR036188">
    <property type="entry name" value="FAD/NAD-bd_sf"/>
</dbReference>
<feature type="compositionally biased region" description="Gly residues" evidence="11">
    <location>
        <begin position="861"/>
        <end position="876"/>
    </location>
</feature>
<dbReference type="PANTHER" id="PTHR45670">
    <property type="entry name" value="E3 UBIQUITIN-PROTEIN LIGASE TRIP12"/>
    <property type="match status" value="1"/>
</dbReference>
<dbReference type="InterPro" id="IPR006076">
    <property type="entry name" value="FAD-dep_OxRdtase"/>
</dbReference>
<dbReference type="PROSITE" id="PS50088">
    <property type="entry name" value="ANK_REPEAT"/>
    <property type="match status" value="2"/>
</dbReference>
<evidence type="ECO:0000256" key="10">
    <source>
        <dbReference type="RuleBase" id="RU369009"/>
    </source>
</evidence>
<evidence type="ECO:0000256" key="5">
    <source>
        <dbReference type="ARBA" id="ARBA00022737"/>
    </source>
</evidence>
<dbReference type="SMART" id="SM00119">
    <property type="entry name" value="HECTc"/>
    <property type="match status" value="1"/>
</dbReference>
<dbReference type="InterPro" id="IPR002110">
    <property type="entry name" value="Ankyrin_rpt"/>
</dbReference>
<dbReference type="OrthoDB" id="412600at2759"/>
<accession>A0A482X0S2</accession>
<dbReference type="InParanoid" id="A0A482X0S2"/>
<dbReference type="InterPro" id="IPR045322">
    <property type="entry name" value="HECTD1/TRIP12-like"/>
</dbReference>
<dbReference type="Gene3D" id="3.30.9.10">
    <property type="entry name" value="D-Amino Acid Oxidase, subunit A, domain 2"/>
    <property type="match status" value="1"/>
</dbReference>
<dbReference type="Gene3D" id="3.30.2410.10">
    <property type="entry name" value="Hect, E3 ligase catalytic domain"/>
    <property type="match status" value="1"/>
</dbReference>
<keyword evidence="6 9" id="KW-0833">Ubl conjugation pathway</keyword>
<feature type="region of interest" description="Disordered" evidence="11">
    <location>
        <begin position="2114"/>
        <end position="2133"/>
    </location>
</feature>
<evidence type="ECO:0000313" key="14">
    <source>
        <dbReference type="EMBL" id="RZF39358.1"/>
    </source>
</evidence>
<dbReference type="NCBIfam" id="NF008726">
    <property type="entry name" value="PRK11728.1"/>
    <property type="match status" value="1"/>
</dbReference>
<feature type="compositionally biased region" description="Acidic residues" evidence="11">
    <location>
        <begin position="2397"/>
        <end position="2421"/>
    </location>
</feature>
<feature type="repeat" description="ANK" evidence="8">
    <location>
        <begin position="924"/>
        <end position="956"/>
    </location>
</feature>
<feature type="region of interest" description="Disordered" evidence="11">
    <location>
        <begin position="1250"/>
        <end position="1269"/>
    </location>
</feature>
<dbReference type="Gene3D" id="3.50.50.60">
    <property type="entry name" value="FAD/NAD(P)-binding domain"/>
    <property type="match status" value="1"/>
</dbReference>
<dbReference type="InterPro" id="IPR008979">
    <property type="entry name" value="Galactose-bd-like_sf"/>
</dbReference>
<dbReference type="Gene3D" id="3.90.1750.10">
    <property type="entry name" value="Hect, E3 ligase catalytic domains"/>
    <property type="match status" value="2"/>
</dbReference>
<feature type="domain" description="HECT" evidence="12">
    <location>
        <begin position="2806"/>
        <end position="3265"/>
    </location>
</feature>
<dbReference type="SUPFAM" id="SSF48371">
    <property type="entry name" value="ARM repeat"/>
    <property type="match status" value="1"/>
</dbReference>
<comment type="pathway">
    <text evidence="2 10">Protein modification; protein ubiquitination.</text>
</comment>
<comment type="function">
    <text evidence="10">E3 ubiquitin-protein ligase which accepts ubiquitin from an E2 ubiquitin-conjugating enzyme in the form of a thioester and then directly transfers the ubiquitin to targeted substrates.</text>
</comment>
<dbReference type="CDD" id="cd00078">
    <property type="entry name" value="HECTc"/>
    <property type="match status" value="1"/>
</dbReference>
<keyword evidence="7 8" id="KW-0040">ANK repeat</keyword>
<feature type="compositionally biased region" description="Gly residues" evidence="11">
    <location>
        <begin position="2251"/>
        <end position="2262"/>
    </location>
</feature>
<dbReference type="GO" id="GO:0009966">
    <property type="term" value="P:regulation of signal transduction"/>
    <property type="evidence" value="ECO:0007669"/>
    <property type="project" value="UniProtKB-ARBA"/>
</dbReference>
<evidence type="ECO:0000256" key="2">
    <source>
        <dbReference type="ARBA" id="ARBA00004906"/>
    </source>
</evidence>
<dbReference type="SUPFAM" id="SSF159034">
    <property type="entry name" value="Mib/herc2 domain-like"/>
    <property type="match status" value="1"/>
</dbReference>
<feature type="compositionally biased region" description="Low complexity" evidence="11">
    <location>
        <begin position="2286"/>
        <end position="2304"/>
    </location>
</feature>
<feature type="region of interest" description="Disordered" evidence="11">
    <location>
        <begin position="767"/>
        <end position="790"/>
    </location>
</feature>
<evidence type="ECO:0000256" key="1">
    <source>
        <dbReference type="ARBA" id="ARBA00000885"/>
    </source>
</evidence>
<feature type="region of interest" description="Disordered" evidence="11">
    <location>
        <begin position="2395"/>
        <end position="2421"/>
    </location>
</feature>
<feature type="region of interest" description="Disordered" evidence="11">
    <location>
        <begin position="2165"/>
        <end position="2227"/>
    </location>
</feature>
<dbReference type="Gene3D" id="2.60.120.260">
    <property type="entry name" value="Galactose-binding domain-like"/>
    <property type="match status" value="1"/>
</dbReference>
<feature type="compositionally biased region" description="Acidic residues" evidence="11">
    <location>
        <begin position="1181"/>
        <end position="1191"/>
    </location>
</feature>
<feature type="region of interest" description="Disordered" evidence="11">
    <location>
        <begin position="2444"/>
        <end position="2485"/>
    </location>
</feature>
<gene>
    <name evidence="14" type="ORF">LSTR_LSTR000879</name>
</gene>
<evidence type="ECO:0000259" key="12">
    <source>
        <dbReference type="PROSITE" id="PS50237"/>
    </source>
</evidence>
<dbReference type="UniPathway" id="UPA00143"/>
<feature type="compositionally biased region" description="Low complexity" evidence="11">
    <location>
        <begin position="2263"/>
        <end position="2276"/>
    </location>
</feature>
<dbReference type="SUPFAM" id="SSF51905">
    <property type="entry name" value="FAD/NAD(P)-binding domain"/>
    <property type="match status" value="1"/>
</dbReference>
<dbReference type="SMART" id="SM00248">
    <property type="entry name" value="ANK"/>
    <property type="match status" value="3"/>
</dbReference>
<dbReference type="FunFam" id="3.30.2410.10:FF:000007">
    <property type="entry name" value="Putative E3 ubiquitin-protein ligase HECTD1"/>
    <property type="match status" value="1"/>
</dbReference>
<keyword evidence="15" id="KW-1185">Reference proteome</keyword>
<feature type="compositionally biased region" description="Gly residues" evidence="11">
    <location>
        <begin position="2453"/>
        <end position="2481"/>
    </location>
</feature>
<dbReference type="GO" id="GO:0043161">
    <property type="term" value="P:proteasome-mediated ubiquitin-dependent protein catabolic process"/>
    <property type="evidence" value="ECO:0007669"/>
    <property type="project" value="TreeGrafter"/>
</dbReference>
<dbReference type="GO" id="GO:0061630">
    <property type="term" value="F:ubiquitin protein ligase activity"/>
    <property type="evidence" value="ECO:0007669"/>
    <property type="project" value="UniProtKB-UniRule"/>
</dbReference>
<sequence length="3265" mass="357873">MRYIPKVLLQTSFIYFPRTRIKTEVEALRGVLFYHLKCMSTVATLIDRNNRNESFDLAIIGGGIVGMATAQELKTRLPSLSIAVLEKEQELAAHQSGRNSGVIHGGIYYKPGSLRAKLCVEGLKLMYEYCDKHNIPYKKVGKLIVATNEVEVERLDELMKRGLANGVPDLKMINGSEIKEIEPYCKGLKAVHSPHTGIVDYGLVTRTYGSEFMKMGGKIYLGFKVSQIVTATEGLSNNEDVAKFPIQILGSNRNQCIRAGYILTCGGLHSDKLAEMTGDSPEPRILPFRGEYLLLRKEKSYLVNGNIYPRTQKLQTCRMQFSFHPQFSIQLLRFHDNIAHLCFRKLDINLKELYESLSHKGLQKFFYKYFSLSLNELRKSVITSGQIKDLQKFVPDIQTSDVIRGPSGIRAQAMDVDGNLIEDFVFSGKGRVLHCRNAPSPGATSSLAIAKILADKAFDTELHSTILRYTTVCVCIVLSPKSPSIGLSETPRLWSYDFGIKGRVICSSFSCFGISSVTRGKMAEVDPETLLEWLNMGQGDERDMQLIALEQLCMLLLMSDNVDRCFESCPPRSFLPALCRIFLDECAPDNVLEVTARAITYYLDVSAECTRRIVAMDGAVKAICNRLVVAQVATRTSRDLAEQCIKVLELICTREAGAVFEANGLQCVLSFIREHNAQVHKDTLHSAMAVVSRLCTKMEPADASLPFCCQSLSTLLRNEDTHVADGALRCFASLSDRFTRRGVDPAPLAEHGLVGELLTRLSNAAGPATTTVSGPGTPCPNTSTTTTETKSPASVSTIISLLSALCRGSPSITHDLLRSELPEAIDKALKGDERCCLDTMRLVDLLLVLLFEGRKALARGGAGSTVGAGGGSGGGQLPPRLRRMDSAGEKSHRQLIDCIRSKDTDALIEAIDTGGIEVNFMDDVGQTLLNWASAFGTQEMVEFLCDRGADVNKGQRSSSLHYAACFGRPAIAKVLLRHGANPDLRDEDGKTPLDKARERVDEGHREVASILQSPGEWMIPADKDKKCEQIEPEESWEPKGDPEMAPVYLRRLLPVFCNTFQSTMLASVRKASLSLIKKMVHYIQPSILVEECSSEPSVFNLGTTLVEVIATVLDNEDDEDGHLVVLQIIEDLMLKAQDVFLDHFARLGVFSKVAQLAGPQDSSTPTPITQPETLLAKKEDNQEEAEPESVLEDAKEMLPGKAYHWRDWCLCRGRDCLYVWSDAAALELSNGSNGWFRFILDGKLATMYSSGSPEGGTDTTGKGRNTDTLTTEENRGEFLEKLQRARVQVKPNSPSQPVLSRPGPARLVVGNWALSSRKEGELHIHNSDGQQQATILKEDLPGFIFESNRGTKHSFTAETSLGPEFAAGWTGKRGKRLRSKIEAMKQKVKVQAQEIYDKYFKAAQAQPRGVVAKLGSIVAQIEHACQKQHMRNRENGTGWREILQSALNELTQLLQEEGLVSAYEVHSSGLVQALLCLLATSPWDHGSTPYKTNKLQKQRVALFKHCFKEKSGENGNVNTAVILVHKLVSVLESIEKLPVYLYDSPGSCYGLQILTRRLRFRLEKASGESSLIDRSGRSLKMEPLSTVMQLERYLLKMVAKQWYDYERSTFSFVRRLKEPGVKLTFRHQHDFDENGVIHWIGTNGKTSLEWVNPGQYGLVVVTSSDGRNLPYGRLEDILSRDSSALNCHTNDDKRAWFNIDLGLWLIPTAYTMRHARGYGRSALRNWMFQASKDGSNWVTLYTHVDDTSLNEPGSTATWTLDPVPSEETQGYRHIRIQQTGKNASGQTHYLSLSGLELYGTVTGVCEDLGKAAKEAEANLRRQRRVLRTQVLKQLVIGARVVRGLDWKWRDQDGTPPGEGTVTGELHNGWIDVTWDHGGSNSYRMGAEGKYDLKLATDCESQSSTPAGKWNKTTSSAGSDSGRTSVLTSRKSSSTPSLPDATENQVKTSVASTEQAASADNLAAKQAAQALAESVLSVARAEAIVAVTNESQSCATPASELSVVVHALRGDSSTAHSTTTASATASDLATIVETLALDDSARVNTTVGGISSVSNHLRRQVSCDDNKPLQPTSAANVETPAISKTNLLTSSNTAPSPTLVNKAVVASRANKFFSSTSEDYTSSSGGVGSEPTDLQRSMREGTDMLRNNTNSFLSGLMGARSAVRISVSGNSDSQDTDDKAPRIKPSKHQIVSDSKKEKESGGGRGPSSTNPMSISVPNLTSATNSTSMEQANPAGLLETFAAMARRRTSGSGTSGNGAQGNQGGPAAVSGSVQASAGNQPNATVHANNPSPSTNTPSSTPSSVSSLFPRGPSSVSSLVRLALSSNFPGGLLSTAQSYPSLTTSGPTGTGSCGISTTAGAGPHLSQALTMSLTSTSSDSEQVSLEDFLESCRAPTLLAELEDDDEMPDDDDNDDDENEDDDDYEEVMVSRNLLSFMFPVSPFQEEESYESRNSGVVGGVGGSSGGGGVGGGGSSGAAGESGGGGKRRSWDDEFVLKRQFSALIPAFDPRPGRTNVNQTTDLEIPAPGGEETGSVMSAQSEIVVQPRLQLILRGPNIPGVQDVEIELSDPKWTIFHAVQELIQMADLGSRQEKLRRLWEPTYTIIYREVKESECREQDGGESTPVVPLFACSGGSILSPATPTPMTSMSCTVEDVLQLLRHLFVISTSMHQQQQHHDDLNYENQNDQLSPEEFSSKKITNKLLQQIQDPLVLSSGALPAWCEELNHSCPFLFPFETRHLYFSCTAFGASRSIVWLQTQRDVTLERQRPPGLSPRRDDSHEFRVGRLKHERVKVPRGDQLLAWAVQVMKIHADRKSILEVEFEGEEGTGLGPTLEFYALVAAELQRRDLGMWLCDDEGDLEKTDVGIDIGEGVKPPGYYVRRPSGLFPAPLPQDSAACDRAVAHFWFLGVFLAKVLQDNRLVDLPLSQPFLKLICQGDIHNNINERIGLLPMKNRGRFGTVDNSNSDADLMMSSLISEGSEKELEFDPPKIYPEETKPWYSGVLSPEDLSEVDPVRGKFLKELRELAARKARIAQDNTLSPESKAHQIQNLSLNLCNAGPVVRLEDLAITFTYSPSSKVFGFTCTDLVQNGADIEVSLDNVEEYIDSTTKFCIDKGIARQMEAFEAGFSRVFPLSKLRAFTPTEVRVMICGDQNPQWTRDDLLTYTEPKLGYTRDSPGFVRFVNVLVRMTAEERKAFLQFTTGCSSLPPGGLANLYPRLTVVRKVDAGEGSYPSVNTCVHYLKLPDYPTEEILREKLLTATREKGFHLN</sequence>
<dbReference type="InterPro" id="IPR035983">
    <property type="entry name" value="Hect_E3_ubiquitin_ligase"/>
</dbReference>
<proteinExistence type="inferred from homology"/>
<evidence type="ECO:0000256" key="11">
    <source>
        <dbReference type="SAM" id="MobiDB-lite"/>
    </source>
</evidence>
<dbReference type="FunFam" id="1.25.40.20:FF:000372">
    <property type="entry name" value="Putative hect e3 ubiquitin ligase"/>
    <property type="match status" value="1"/>
</dbReference>
<dbReference type="GO" id="GO:0070534">
    <property type="term" value="P:protein K63-linked ubiquitination"/>
    <property type="evidence" value="ECO:0007669"/>
    <property type="project" value="TreeGrafter"/>
</dbReference>
<feature type="compositionally biased region" description="Polar residues" evidence="11">
    <location>
        <begin position="2208"/>
        <end position="2227"/>
    </location>
</feature>
<dbReference type="InterPro" id="IPR037252">
    <property type="entry name" value="Mib_Herc2_sf"/>
</dbReference>
<dbReference type="SMR" id="A0A482X0S2"/>
<feature type="region of interest" description="Disordered" evidence="11">
    <location>
        <begin position="861"/>
        <end position="886"/>
    </location>
</feature>
<protein>
    <recommendedName>
        <fullName evidence="10">E3 ubiquitin-protein ligase</fullName>
        <ecNumber evidence="10">2.3.2.26</ecNumber>
    </recommendedName>
</protein>
<dbReference type="SUPFAM" id="SSF48403">
    <property type="entry name" value="Ankyrin repeat"/>
    <property type="match status" value="1"/>
</dbReference>
<dbReference type="EC" id="2.3.2.26" evidence="10"/>
<feature type="compositionally biased region" description="Polar residues" evidence="11">
    <location>
        <begin position="1160"/>
        <end position="1172"/>
    </location>
</feature>
<dbReference type="SUPFAM" id="SSF49785">
    <property type="entry name" value="Galactose-binding domain-like"/>
    <property type="match status" value="1"/>
</dbReference>
<dbReference type="FunFam" id="3.90.1750.10:FF:000021">
    <property type="entry name" value="E3 ubiquitin-protein ligase HECTD1 isoform X1"/>
    <property type="match status" value="1"/>
</dbReference>
<dbReference type="GO" id="GO:0046872">
    <property type="term" value="F:metal ion binding"/>
    <property type="evidence" value="ECO:0007669"/>
    <property type="project" value="InterPro"/>
</dbReference>
<dbReference type="Pfam" id="PF06701">
    <property type="entry name" value="MIB_HERC2"/>
    <property type="match status" value="1"/>
</dbReference>
<evidence type="ECO:0000256" key="6">
    <source>
        <dbReference type="ARBA" id="ARBA00022786"/>
    </source>
</evidence>
<dbReference type="FunFam" id="1.25.10.10:FF:000051">
    <property type="entry name" value="E3 ubiquitin-protein ligase HECTD1 isoform X1"/>
    <property type="match status" value="1"/>
</dbReference>
<evidence type="ECO:0000256" key="8">
    <source>
        <dbReference type="PROSITE-ProRule" id="PRU00023"/>
    </source>
</evidence>
<dbReference type="Pfam" id="PF01266">
    <property type="entry name" value="DAO"/>
    <property type="match status" value="1"/>
</dbReference>
<dbReference type="InterPro" id="IPR010606">
    <property type="entry name" value="Mib_Herc2"/>
</dbReference>
<reference evidence="14 15" key="1">
    <citation type="journal article" date="2017" name="Gigascience">
        <title>Genome sequence of the small brown planthopper, Laodelphax striatellus.</title>
        <authorList>
            <person name="Zhu J."/>
            <person name="Jiang F."/>
            <person name="Wang X."/>
            <person name="Yang P."/>
            <person name="Bao Y."/>
            <person name="Zhao W."/>
            <person name="Wang W."/>
            <person name="Lu H."/>
            <person name="Wang Q."/>
            <person name="Cui N."/>
            <person name="Li J."/>
            <person name="Chen X."/>
            <person name="Luo L."/>
            <person name="Yu J."/>
            <person name="Kang L."/>
            <person name="Cui F."/>
        </authorList>
    </citation>
    <scope>NUCLEOTIDE SEQUENCE [LARGE SCALE GENOMIC DNA]</scope>
    <source>
        <strain evidence="14">Lst14</strain>
    </source>
</reference>
<dbReference type="EMBL" id="QKKF02019844">
    <property type="protein sequence ID" value="RZF39358.1"/>
    <property type="molecule type" value="Genomic_DNA"/>
</dbReference>
<dbReference type="SUPFAM" id="SSF56204">
    <property type="entry name" value="Hect, E3 ligase catalytic domain"/>
    <property type="match status" value="1"/>
</dbReference>
<dbReference type="Pfam" id="PF00632">
    <property type="entry name" value="HECT"/>
    <property type="match status" value="1"/>
</dbReference>
<dbReference type="Proteomes" id="UP000291343">
    <property type="component" value="Unassembled WGS sequence"/>
</dbReference>
<dbReference type="PANTHER" id="PTHR45670:SF1">
    <property type="entry name" value="E3 UBIQUITIN-PROTEIN LIGASE HECTD1"/>
    <property type="match status" value="1"/>
</dbReference>
<evidence type="ECO:0000256" key="4">
    <source>
        <dbReference type="ARBA" id="ARBA00022679"/>
    </source>
</evidence>
<feature type="domain" description="MIB/HERC2" evidence="13">
    <location>
        <begin position="1826"/>
        <end position="1898"/>
    </location>
</feature>
<keyword evidence="4 10" id="KW-0808">Transferase</keyword>
<dbReference type="InterPro" id="IPR036770">
    <property type="entry name" value="Ankyrin_rpt-contain_sf"/>
</dbReference>
<dbReference type="Pfam" id="PF12796">
    <property type="entry name" value="Ank_2"/>
    <property type="match status" value="1"/>
</dbReference>
<feature type="region of interest" description="Disordered" evidence="11">
    <location>
        <begin position="2245"/>
        <end position="2309"/>
    </location>
</feature>